<name>A0A7Z0QQ14_9GAMM</name>
<dbReference type="AlphaFoldDB" id="A0A7Z0QQ14"/>
<proteinExistence type="inferred from homology"/>
<dbReference type="InterPro" id="IPR000184">
    <property type="entry name" value="Bac_surfAg_D15"/>
</dbReference>
<evidence type="ECO:0000256" key="3">
    <source>
        <dbReference type="ARBA" id="ARBA00022692"/>
    </source>
</evidence>
<dbReference type="Gene3D" id="3.10.20.310">
    <property type="entry name" value="membrane protein fhac"/>
    <property type="match status" value="5"/>
</dbReference>
<feature type="chain" id="PRO_5031650460" description="Outer membrane protein assembly factor BamA" evidence="8">
    <location>
        <begin position="25"/>
        <end position="847"/>
    </location>
</feature>
<evidence type="ECO:0000256" key="7">
    <source>
        <dbReference type="ARBA" id="ARBA00023237"/>
    </source>
</evidence>
<accession>A0A7Z0QQ14</accession>
<gene>
    <name evidence="8 11" type="primary">bamA</name>
    <name evidence="11" type="ORF">H0E82_07490</name>
</gene>
<dbReference type="GO" id="GO:0051205">
    <property type="term" value="P:protein insertion into membrane"/>
    <property type="evidence" value="ECO:0007669"/>
    <property type="project" value="UniProtKB-UniRule"/>
</dbReference>
<comment type="caution">
    <text evidence="11">The sequence shown here is derived from an EMBL/GenBank/DDBJ whole genome shotgun (WGS) entry which is preliminary data.</text>
</comment>
<dbReference type="RefSeq" id="WP_180544842.1">
    <property type="nucleotide sequence ID" value="NZ_JACCJZ010000014.1"/>
</dbReference>
<dbReference type="Proteomes" id="UP000589896">
    <property type="component" value="Unassembled WGS sequence"/>
</dbReference>
<dbReference type="HAMAP" id="MF_01430">
    <property type="entry name" value="OM_assembly_BamA"/>
    <property type="match status" value="1"/>
</dbReference>
<evidence type="ECO:0000313" key="12">
    <source>
        <dbReference type="Proteomes" id="UP000589896"/>
    </source>
</evidence>
<keyword evidence="7 8" id="KW-0998">Cell outer membrane</keyword>
<dbReference type="InterPro" id="IPR010827">
    <property type="entry name" value="BamA/TamA_POTRA"/>
</dbReference>
<comment type="subunit">
    <text evidence="8">Part of the Bam complex.</text>
</comment>
<dbReference type="InterPro" id="IPR039910">
    <property type="entry name" value="D15-like"/>
</dbReference>
<keyword evidence="6 8" id="KW-0472">Membrane</keyword>
<comment type="subcellular location">
    <subcellularLocation>
        <location evidence="8">Cell outer membrane</location>
    </subcellularLocation>
    <subcellularLocation>
        <location evidence="1">Membrane</location>
    </subcellularLocation>
</comment>
<feature type="signal peptide" evidence="8">
    <location>
        <begin position="1"/>
        <end position="24"/>
    </location>
</feature>
<feature type="domain" description="POTRA" evidence="10">
    <location>
        <begin position="369"/>
        <end position="445"/>
    </location>
</feature>
<dbReference type="PIRSF" id="PIRSF006076">
    <property type="entry name" value="OM_assembly_OMP85"/>
    <property type="match status" value="1"/>
</dbReference>
<dbReference type="GO" id="GO:1990063">
    <property type="term" value="C:Bam protein complex"/>
    <property type="evidence" value="ECO:0007669"/>
    <property type="project" value="TreeGrafter"/>
</dbReference>
<comment type="similarity">
    <text evidence="8">Belongs to the BamA family.</text>
</comment>
<evidence type="ECO:0000256" key="5">
    <source>
        <dbReference type="ARBA" id="ARBA00022737"/>
    </source>
</evidence>
<dbReference type="FunFam" id="3.10.20.310:FF:000015">
    <property type="entry name" value="Outer membrane protein assembly factor BamA"/>
    <property type="match status" value="1"/>
</dbReference>
<evidence type="ECO:0000256" key="4">
    <source>
        <dbReference type="ARBA" id="ARBA00022729"/>
    </source>
</evidence>
<dbReference type="EMBL" id="JACCJZ010000014">
    <property type="protein sequence ID" value="NYZ62608.1"/>
    <property type="molecule type" value="Genomic_DNA"/>
</dbReference>
<dbReference type="Pfam" id="PF01103">
    <property type="entry name" value="Omp85"/>
    <property type="match status" value="1"/>
</dbReference>
<dbReference type="NCBIfam" id="TIGR03303">
    <property type="entry name" value="OM_YaeT"/>
    <property type="match status" value="1"/>
</dbReference>
<evidence type="ECO:0000256" key="9">
    <source>
        <dbReference type="NCBIfam" id="TIGR03303"/>
    </source>
</evidence>
<feature type="domain" description="POTRA" evidence="10">
    <location>
        <begin position="288"/>
        <end position="366"/>
    </location>
</feature>
<dbReference type="GO" id="GO:0043165">
    <property type="term" value="P:Gram-negative-bacterium-type cell outer membrane assembly"/>
    <property type="evidence" value="ECO:0007669"/>
    <property type="project" value="UniProtKB-UniRule"/>
</dbReference>
<evidence type="ECO:0000313" key="11">
    <source>
        <dbReference type="EMBL" id="NYZ62608.1"/>
    </source>
</evidence>
<protein>
    <recommendedName>
        <fullName evidence="8 9">Outer membrane protein assembly factor BamA</fullName>
    </recommendedName>
</protein>
<dbReference type="Gene3D" id="2.40.160.50">
    <property type="entry name" value="membrane protein fhac: a member of the omp85/tpsb transporter family"/>
    <property type="match status" value="1"/>
</dbReference>
<keyword evidence="2 8" id="KW-1134">Transmembrane beta strand</keyword>
<dbReference type="PANTHER" id="PTHR12815:SF23">
    <property type="entry name" value="OUTER MEMBRANE PROTEIN ASSEMBLY FACTOR BAMA"/>
    <property type="match status" value="1"/>
</dbReference>
<keyword evidence="5 8" id="KW-0677">Repeat</keyword>
<dbReference type="InterPro" id="IPR023707">
    <property type="entry name" value="OM_assembly_BamA"/>
</dbReference>
<evidence type="ECO:0000256" key="2">
    <source>
        <dbReference type="ARBA" id="ARBA00022452"/>
    </source>
</evidence>
<dbReference type="PROSITE" id="PS51779">
    <property type="entry name" value="POTRA"/>
    <property type="match status" value="4"/>
</dbReference>
<evidence type="ECO:0000256" key="6">
    <source>
        <dbReference type="ARBA" id="ARBA00023136"/>
    </source>
</evidence>
<dbReference type="PANTHER" id="PTHR12815">
    <property type="entry name" value="SORTING AND ASSEMBLY MACHINERY SAMM50 PROTEIN FAMILY MEMBER"/>
    <property type="match status" value="1"/>
</dbReference>
<evidence type="ECO:0000256" key="8">
    <source>
        <dbReference type="HAMAP-Rule" id="MF_01430"/>
    </source>
</evidence>
<organism evidence="11 12">
    <name type="scientific">Luteimonas deserti</name>
    <dbReference type="NCBI Taxonomy" id="2752306"/>
    <lineage>
        <taxon>Bacteria</taxon>
        <taxon>Pseudomonadati</taxon>
        <taxon>Pseudomonadota</taxon>
        <taxon>Gammaproteobacteria</taxon>
        <taxon>Lysobacterales</taxon>
        <taxon>Lysobacteraceae</taxon>
        <taxon>Luteimonas</taxon>
    </lineage>
</organism>
<comment type="function">
    <text evidence="8">Part of the outer membrane protein assembly complex, which is involved in assembly and insertion of beta-barrel proteins into the outer membrane.</text>
</comment>
<evidence type="ECO:0000256" key="1">
    <source>
        <dbReference type="ARBA" id="ARBA00004370"/>
    </source>
</evidence>
<keyword evidence="3 8" id="KW-0812">Transmembrane</keyword>
<feature type="domain" description="POTRA" evidence="10">
    <location>
        <begin position="46"/>
        <end position="113"/>
    </location>
</feature>
<evidence type="ECO:0000259" key="10">
    <source>
        <dbReference type="PROSITE" id="PS51779"/>
    </source>
</evidence>
<feature type="domain" description="POTRA" evidence="10">
    <location>
        <begin position="114"/>
        <end position="194"/>
    </location>
</feature>
<keyword evidence="12" id="KW-1185">Reference proteome</keyword>
<dbReference type="InterPro" id="IPR034746">
    <property type="entry name" value="POTRA"/>
</dbReference>
<reference evidence="11 12" key="1">
    <citation type="submission" date="2020-07" db="EMBL/GenBank/DDBJ databases">
        <title>isolation of Luteimonas sp. SJ-16.</title>
        <authorList>
            <person name="Huang X.-X."/>
            <person name="Xu L."/>
            <person name="Sun J.-Q."/>
        </authorList>
    </citation>
    <scope>NUCLEOTIDE SEQUENCE [LARGE SCALE GENOMIC DNA]</scope>
    <source>
        <strain evidence="11 12">SJ-16</strain>
    </source>
</reference>
<dbReference type="Pfam" id="PF07244">
    <property type="entry name" value="POTRA"/>
    <property type="match status" value="5"/>
</dbReference>
<keyword evidence="4 8" id="KW-0732">Signal</keyword>
<sequence length="847" mass="94127" precursor="true">MTRIPDRRLLALALATAIATPAWAQTAANASAPALAPLAPASASVFTVSDIRVDGLQRIGAGTVFTYLPIERGDSVTPSRISDSVRALYRTGFFEDIQVARQGDILVFTVTERPAINRLTLTGNKDIKTEDLTKGLNDIGLSEGETFDRLDLDRVTQELVRQYNNRGKYNVRITPTVSRLDRNRVDIAINIEEGKAAKIRHINIIGNEVYDLDTLTDNWESGESNWLSWYRRDDQYSREKLEGDREKLHNFYLDRGYIDFSEDSIQVAISPDKADMFITAGITEGEIYKVSDVQITGNTVLPKDEIEKRVFVQKDQVFSRALLELSSDAITATLGNIGYAFAQVNPVPEVDRENRTVAINLQVVPGPRVQVRRLQFKGNNRTSDEVMRREMRQFEGSWYSQAAVDRSKVRLQRLGYFESGSVNVETQPVPGSNDEVDVVFSVTETTSGSFTFGLGYSQLAGVTTSVQLSQNNFLGSGNRVSVEAQRNVYLQRYSFSFMNPYFTDGGMSLGYNLWWREFDNSEFNTAQYSSTSAAGQAILGIPLTENDSISLLFGVDRNQIFAFRGSSPESIVDYIDAFGSRTFHAWRAELAWARDTRNDFLQPTRGMMQRVSLETTLPGSTAEYYKLNYEISKYWPINRHLVLNTRAELGYGDSYGSDVVRNVCFTGPTFVDSNGDGVVDTAVPGPAPSDPCDPSSPDYLNTLTANGLPFFENFYAGGPRSVRGFRDNTLGPRETAFGSSFLQPIGGAVKTIGSVEMFFPQLIKSPAARISAFVDFGNVYKDVDSWDAKELRASAGVALMWRAPVGPISISYAYPLRQQNEVRGGSGELIKQADEVERLQFTFGGAF</sequence>